<keyword evidence="7 8" id="KW-0238">DNA-binding</keyword>
<evidence type="ECO:0000256" key="7">
    <source>
        <dbReference type="ARBA" id="ARBA00023125"/>
    </source>
</evidence>
<evidence type="ECO:0000256" key="1">
    <source>
        <dbReference type="ARBA" id="ARBA00022722"/>
    </source>
</evidence>
<dbReference type="InterPro" id="IPR005747">
    <property type="entry name" value="MutS2"/>
</dbReference>
<dbReference type="GO" id="GO:0030983">
    <property type="term" value="F:mismatched DNA binding"/>
    <property type="evidence" value="ECO:0007669"/>
    <property type="project" value="InterPro"/>
</dbReference>
<dbReference type="EMBL" id="MZGX01000008">
    <property type="protein sequence ID" value="OPX44530.1"/>
    <property type="molecule type" value="Genomic_DNA"/>
</dbReference>
<comment type="function">
    <text evidence="8">Acts as a ribosome collision sensor, splitting the ribosome into its 2 subunits. Detects stalled/collided 70S ribosomes which it binds and splits by an ATP-hydrolysis driven conformational change. Acts upstream of the ribosome quality control system (RQC), a ribosome-associated complex that mediates the extraction of incompletely synthesized nascent chains from stalled ribosomes and their subsequent degradation. Probably generates substrates for RQC.</text>
</comment>
<dbReference type="PANTHER" id="PTHR48466">
    <property type="entry name" value="OS10G0509000 PROTEIN-RELATED"/>
    <property type="match status" value="1"/>
</dbReference>
<sequence>MNEKTLRVLEYEKIIDKLKGLTASELGRELVAELAPQTDFNTVEKLLAETNDGVGCILRRGSPPLGGINDIRPGLKRLELGGILNPGELLKIGGVLRAARRLKGYVNDKLDDGRENAVYELIACLESNQRLEQKIDLCIISEEEIADNASPALNTIRRQIKDQQASIKDRLNDLIRSSKYQKYIQEAVVTMRGDRYVIPVKQEHKSDIPGLVHDSSSSGATLFIEPLAVVEANNSIKQLRIKEQAEIERILAELSQEASLILPQLNANMSIMARLDFIFAKARLAADLNCVCPRINQEGRILIKKGRHPLLAPDKVVPIDFWIGDRFRSLIVTGPNTGGKTVSLKTVGLFTLMMQSGLLVPANDGTEMSIFEKVYADIGDEQSIEQSLSTFSSHMKNIVEILKNVNGRALVMFDELGAGTDPTEGAALAMSILECLHQMGATTLATTHYAELKVYAISTEGVENASCEFDVETLQPTYKLLIGVPGKSNAFAISKRLGLTEDIIERSKEFLSQEDIRFEDILLSIERNRSEAEKEKMRAESYRLEAERLKKGLEEQKDRLEAQKESELRKAREEARRILVDSKRQAEELVAEMKRLAKEQEEAEVRRQTEELRQKLNKSISSLEDSLVEAIMPKQGLVKPPKNLKPGDTVLIVNLNQKGTVLSVPDKNGECQVQAGIIKINVHISNLKLVNEQSQQMQRTGMGRIGVSKARSMSTEIDLRGMLLDEAITVVDKYLDDASIAGLGEVTLIHGKGTGALRAGLQQHLKHNPHIKSFRLGKLGEGESGVTVVEIK</sequence>
<dbReference type="InterPro" id="IPR027417">
    <property type="entry name" value="P-loop_NTPase"/>
</dbReference>
<evidence type="ECO:0000256" key="6">
    <source>
        <dbReference type="ARBA" id="ARBA00022884"/>
    </source>
</evidence>
<keyword evidence="2 8" id="KW-0699">rRNA-binding</keyword>
<dbReference type="STRING" id="48256.CLHUN_15230"/>
<dbReference type="Pfam" id="PF01713">
    <property type="entry name" value="Smr"/>
    <property type="match status" value="1"/>
</dbReference>
<dbReference type="SMART" id="SM00534">
    <property type="entry name" value="MUTSac"/>
    <property type="match status" value="1"/>
</dbReference>
<dbReference type="InterPro" id="IPR046893">
    <property type="entry name" value="MSSS"/>
</dbReference>
<dbReference type="Gene3D" id="3.40.50.300">
    <property type="entry name" value="P-loop containing nucleotide triphosphate hydrolases"/>
    <property type="match status" value="1"/>
</dbReference>
<dbReference type="GO" id="GO:0005524">
    <property type="term" value="F:ATP binding"/>
    <property type="evidence" value="ECO:0007669"/>
    <property type="project" value="UniProtKB-UniRule"/>
</dbReference>
<dbReference type="CDD" id="cd06503">
    <property type="entry name" value="ATP-synt_Fo_b"/>
    <property type="match status" value="1"/>
</dbReference>
<dbReference type="PIRSF" id="PIRSF005814">
    <property type="entry name" value="MutS_YshD"/>
    <property type="match status" value="1"/>
</dbReference>
<proteinExistence type="inferred from homology"/>
<dbReference type="GO" id="GO:0043023">
    <property type="term" value="F:ribosomal large subunit binding"/>
    <property type="evidence" value="ECO:0007669"/>
    <property type="project" value="UniProtKB-UniRule"/>
</dbReference>
<dbReference type="Proteomes" id="UP000191554">
    <property type="component" value="Unassembled WGS sequence"/>
</dbReference>
<dbReference type="AlphaFoldDB" id="A0A1V4SL02"/>
<dbReference type="NCBIfam" id="TIGR01069">
    <property type="entry name" value="mutS2"/>
    <property type="match status" value="1"/>
</dbReference>
<dbReference type="Pfam" id="PF20297">
    <property type="entry name" value="MSSS"/>
    <property type="match status" value="1"/>
</dbReference>
<keyword evidence="3 8" id="KW-0547">Nucleotide-binding</keyword>
<dbReference type="InterPro" id="IPR007696">
    <property type="entry name" value="DNA_mismatch_repair_MutS_core"/>
</dbReference>
<keyword evidence="4 8" id="KW-0378">Hydrolase</keyword>
<dbReference type="InterPro" id="IPR036063">
    <property type="entry name" value="Smr_dom_sf"/>
</dbReference>
<dbReference type="GO" id="GO:0004519">
    <property type="term" value="F:endonuclease activity"/>
    <property type="evidence" value="ECO:0007669"/>
    <property type="project" value="UniProtKB-UniRule"/>
</dbReference>
<keyword evidence="6 8" id="KW-0694">RNA-binding</keyword>
<dbReference type="Pfam" id="PF00488">
    <property type="entry name" value="MutS_V"/>
    <property type="match status" value="1"/>
</dbReference>
<keyword evidence="12" id="KW-1185">Reference proteome</keyword>
<keyword evidence="9" id="KW-0175">Coiled coil</keyword>
<evidence type="ECO:0000256" key="3">
    <source>
        <dbReference type="ARBA" id="ARBA00022741"/>
    </source>
</evidence>
<evidence type="ECO:0000256" key="9">
    <source>
        <dbReference type="SAM" id="Coils"/>
    </source>
</evidence>
<accession>A0A1V4SL02</accession>
<dbReference type="PROSITE" id="PS00486">
    <property type="entry name" value="DNA_MISMATCH_REPAIR_2"/>
    <property type="match status" value="1"/>
</dbReference>
<dbReference type="HAMAP" id="MF_00092">
    <property type="entry name" value="MutS2"/>
    <property type="match status" value="1"/>
</dbReference>
<dbReference type="GO" id="GO:0045910">
    <property type="term" value="P:negative regulation of DNA recombination"/>
    <property type="evidence" value="ECO:0007669"/>
    <property type="project" value="InterPro"/>
</dbReference>
<dbReference type="EC" id="3.6.4.-" evidence="8"/>
<dbReference type="InterPro" id="IPR036187">
    <property type="entry name" value="DNA_mismatch_repair_MutS_sf"/>
</dbReference>
<dbReference type="GO" id="GO:0072344">
    <property type="term" value="P:rescue of stalled ribosome"/>
    <property type="evidence" value="ECO:0007669"/>
    <property type="project" value="UniProtKB-UniRule"/>
</dbReference>
<dbReference type="CDD" id="cd03280">
    <property type="entry name" value="ABC_MutS2"/>
    <property type="match status" value="1"/>
</dbReference>
<evidence type="ECO:0000259" key="10">
    <source>
        <dbReference type="PROSITE" id="PS50828"/>
    </source>
</evidence>
<keyword evidence="1 8" id="KW-0540">Nuclease</keyword>
<feature type="domain" description="Smr" evidence="10">
    <location>
        <begin position="717"/>
        <end position="792"/>
    </location>
</feature>
<evidence type="ECO:0000313" key="12">
    <source>
        <dbReference type="Proteomes" id="UP000191554"/>
    </source>
</evidence>
<protein>
    <recommendedName>
        <fullName evidence="8">Endonuclease MutS2</fullName>
        <ecNumber evidence="8">3.1.-.-</ecNumber>
    </recommendedName>
    <alternativeName>
        <fullName evidence="8">Ribosome-associated protein quality control-upstream factor</fullName>
        <shortName evidence="8">RQC-upstream factor</shortName>
        <shortName evidence="8">RqcU</shortName>
        <ecNumber evidence="8">3.6.4.-</ecNumber>
    </alternativeName>
</protein>
<keyword evidence="5 8" id="KW-0067">ATP-binding</keyword>
<dbReference type="SMART" id="SM00463">
    <property type="entry name" value="SMR"/>
    <property type="match status" value="1"/>
</dbReference>
<dbReference type="GO" id="GO:0140664">
    <property type="term" value="F:ATP-dependent DNA damage sensor activity"/>
    <property type="evidence" value="ECO:0007669"/>
    <property type="project" value="InterPro"/>
</dbReference>
<dbReference type="GO" id="GO:0019843">
    <property type="term" value="F:rRNA binding"/>
    <property type="evidence" value="ECO:0007669"/>
    <property type="project" value="UniProtKB-UniRule"/>
</dbReference>
<name>A0A1V4SL02_RUMHU</name>
<evidence type="ECO:0000313" key="11">
    <source>
        <dbReference type="EMBL" id="OPX44530.1"/>
    </source>
</evidence>
<dbReference type="FunFam" id="3.40.50.300:FF:000830">
    <property type="entry name" value="Endonuclease MutS2"/>
    <property type="match status" value="1"/>
</dbReference>
<comment type="caution">
    <text evidence="11">The sequence shown here is derived from an EMBL/GenBank/DDBJ whole genome shotgun (WGS) entry which is preliminary data.</text>
</comment>
<gene>
    <name evidence="8 11" type="primary">mutS2</name>
    <name evidence="8" type="synonym">rqcU</name>
    <name evidence="11" type="ORF">CLHUN_15230</name>
</gene>
<dbReference type="InterPro" id="IPR045076">
    <property type="entry name" value="MutS"/>
</dbReference>
<evidence type="ECO:0000256" key="2">
    <source>
        <dbReference type="ARBA" id="ARBA00022730"/>
    </source>
</evidence>
<dbReference type="GO" id="GO:0006298">
    <property type="term" value="P:mismatch repair"/>
    <property type="evidence" value="ECO:0007669"/>
    <property type="project" value="InterPro"/>
</dbReference>
<evidence type="ECO:0000256" key="8">
    <source>
        <dbReference type="HAMAP-Rule" id="MF_00092"/>
    </source>
</evidence>
<feature type="coiled-coil region" evidence="9">
    <location>
        <begin position="525"/>
        <end position="626"/>
    </location>
</feature>
<dbReference type="SUPFAM" id="SSF160443">
    <property type="entry name" value="SMR domain-like"/>
    <property type="match status" value="1"/>
</dbReference>
<evidence type="ECO:0000256" key="4">
    <source>
        <dbReference type="ARBA" id="ARBA00022801"/>
    </source>
</evidence>
<dbReference type="PANTHER" id="PTHR48466:SF2">
    <property type="entry name" value="OS10G0509000 PROTEIN"/>
    <property type="match status" value="1"/>
</dbReference>
<comment type="function">
    <text evidence="8">Endonuclease that is involved in the suppression of homologous recombination and thus may have a key role in the control of bacterial genetic diversity.</text>
</comment>
<comment type="similarity">
    <text evidence="8">Belongs to the DNA mismatch repair MutS family. MutS2 subfamily.</text>
</comment>
<dbReference type="RefSeq" id="WP_080063972.1">
    <property type="nucleotide sequence ID" value="NZ_MZGX01000008.1"/>
</dbReference>
<dbReference type="SUPFAM" id="SSF52540">
    <property type="entry name" value="P-loop containing nucleoside triphosphate hydrolases"/>
    <property type="match status" value="1"/>
</dbReference>
<dbReference type="InterPro" id="IPR002625">
    <property type="entry name" value="Smr_dom"/>
</dbReference>
<comment type="subunit">
    <text evidence="8">Homodimer. Binds to stalled ribosomes, contacting rRNA.</text>
</comment>
<dbReference type="GO" id="GO:0016887">
    <property type="term" value="F:ATP hydrolysis activity"/>
    <property type="evidence" value="ECO:0007669"/>
    <property type="project" value="InterPro"/>
</dbReference>
<dbReference type="SUPFAM" id="SSF48334">
    <property type="entry name" value="DNA repair protein MutS, domain III"/>
    <property type="match status" value="1"/>
</dbReference>
<evidence type="ECO:0000256" key="5">
    <source>
        <dbReference type="ARBA" id="ARBA00022840"/>
    </source>
</evidence>
<feature type="binding site" evidence="8">
    <location>
        <begin position="334"/>
        <end position="341"/>
    </location>
    <ligand>
        <name>ATP</name>
        <dbReference type="ChEBI" id="CHEBI:30616"/>
    </ligand>
</feature>
<dbReference type="PROSITE" id="PS50828">
    <property type="entry name" value="SMR"/>
    <property type="match status" value="1"/>
</dbReference>
<keyword evidence="8 11" id="KW-0255">Endonuclease</keyword>
<dbReference type="EC" id="3.1.-.-" evidence="8"/>
<dbReference type="Gene3D" id="3.30.1370.110">
    <property type="match status" value="1"/>
</dbReference>
<dbReference type="SMART" id="SM00533">
    <property type="entry name" value="MUTSd"/>
    <property type="match status" value="1"/>
</dbReference>
<reference evidence="11 12" key="1">
    <citation type="submission" date="2017-03" db="EMBL/GenBank/DDBJ databases">
        <title>Genome sequence of Clostridium hungatei DSM 14427.</title>
        <authorList>
            <person name="Poehlein A."/>
            <person name="Daniel R."/>
        </authorList>
    </citation>
    <scope>NUCLEOTIDE SEQUENCE [LARGE SCALE GENOMIC DNA]</scope>
    <source>
        <strain evidence="11 12">DSM 14427</strain>
    </source>
</reference>
<dbReference type="InterPro" id="IPR000432">
    <property type="entry name" value="DNA_mismatch_repair_MutS_C"/>
</dbReference>
<dbReference type="OrthoDB" id="9808166at2"/>
<organism evidence="11 12">
    <name type="scientific">Ruminiclostridium hungatei</name>
    <name type="common">Clostridium hungatei</name>
    <dbReference type="NCBI Taxonomy" id="48256"/>
    <lineage>
        <taxon>Bacteria</taxon>
        <taxon>Bacillati</taxon>
        <taxon>Bacillota</taxon>
        <taxon>Clostridia</taxon>
        <taxon>Eubacteriales</taxon>
        <taxon>Oscillospiraceae</taxon>
        <taxon>Ruminiclostridium</taxon>
    </lineage>
</organism>